<name>A0AAD8S4N0_LOLMU</name>
<dbReference type="InterPro" id="IPR002156">
    <property type="entry name" value="RNaseH_domain"/>
</dbReference>
<dbReference type="GO" id="GO:0004523">
    <property type="term" value="F:RNA-DNA hybrid ribonuclease activity"/>
    <property type="evidence" value="ECO:0007669"/>
    <property type="project" value="InterPro"/>
</dbReference>
<dbReference type="InterPro" id="IPR036397">
    <property type="entry name" value="RNaseH_sf"/>
</dbReference>
<dbReference type="Pfam" id="PF13456">
    <property type="entry name" value="RVT_3"/>
    <property type="match status" value="1"/>
</dbReference>
<dbReference type="InterPro" id="IPR044730">
    <property type="entry name" value="RNase_H-like_dom_plant"/>
</dbReference>
<evidence type="ECO:0000259" key="1">
    <source>
        <dbReference type="Pfam" id="PF13456"/>
    </source>
</evidence>
<dbReference type="PANTHER" id="PTHR47723">
    <property type="entry name" value="OS05G0353850 PROTEIN"/>
    <property type="match status" value="1"/>
</dbReference>
<dbReference type="InterPro" id="IPR053151">
    <property type="entry name" value="RNase_H-like"/>
</dbReference>
<dbReference type="InterPro" id="IPR012337">
    <property type="entry name" value="RNaseH-like_sf"/>
</dbReference>
<dbReference type="Proteomes" id="UP001231189">
    <property type="component" value="Unassembled WGS sequence"/>
</dbReference>
<evidence type="ECO:0000313" key="2">
    <source>
        <dbReference type="EMBL" id="KAK1645100.1"/>
    </source>
</evidence>
<proteinExistence type="predicted"/>
<sequence length="233" mass="25595">MIFLLWRVWHHRNNVVYGDGKASIVASARYIANYYESFIAAPPQNLTVHAKENSQGRGSPGQASLIPSSTWKAPPEGCLKANVDAGWDPSSKRAGLGVAIRDWKGQVILTEWKFVPICTSAEEAEVLACLEGLRHLIDLRQWPARLETDCLRVVQGITGHDQNRSLSWTSYDEACELLKIYQDINVVKVDRASNAVAHGLAQLGKSGASGMLRASAPTGVLELIRQECEFLLG</sequence>
<dbReference type="PANTHER" id="PTHR47723:SF24">
    <property type="entry name" value="RNASE H TYPE-1 DOMAIN-CONTAINING PROTEIN"/>
    <property type="match status" value="1"/>
</dbReference>
<dbReference type="Gene3D" id="3.30.420.10">
    <property type="entry name" value="Ribonuclease H-like superfamily/Ribonuclease H"/>
    <property type="match status" value="1"/>
</dbReference>
<keyword evidence="3" id="KW-1185">Reference proteome</keyword>
<dbReference type="CDD" id="cd06222">
    <property type="entry name" value="RNase_H_like"/>
    <property type="match status" value="1"/>
</dbReference>
<feature type="domain" description="RNase H type-1" evidence="1">
    <location>
        <begin position="82"/>
        <end position="202"/>
    </location>
</feature>
<organism evidence="2 3">
    <name type="scientific">Lolium multiflorum</name>
    <name type="common">Italian ryegrass</name>
    <name type="synonym">Lolium perenne subsp. multiflorum</name>
    <dbReference type="NCBI Taxonomy" id="4521"/>
    <lineage>
        <taxon>Eukaryota</taxon>
        <taxon>Viridiplantae</taxon>
        <taxon>Streptophyta</taxon>
        <taxon>Embryophyta</taxon>
        <taxon>Tracheophyta</taxon>
        <taxon>Spermatophyta</taxon>
        <taxon>Magnoliopsida</taxon>
        <taxon>Liliopsida</taxon>
        <taxon>Poales</taxon>
        <taxon>Poaceae</taxon>
        <taxon>BOP clade</taxon>
        <taxon>Pooideae</taxon>
        <taxon>Poodae</taxon>
        <taxon>Poeae</taxon>
        <taxon>Poeae Chloroplast Group 2 (Poeae type)</taxon>
        <taxon>Loliodinae</taxon>
        <taxon>Loliinae</taxon>
        <taxon>Lolium</taxon>
    </lineage>
</organism>
<dbReference type="SUPFAM" id="SSF53098">
    <property type="entry name" value="Ribonuclease H-like"/>
    <property type="match status" value="1"/>
</dbReference>
<dbReference type="EMBL" id="JAUUTY010000004">
    <property type="protein sequence ID" value="KAK1645100.1"/>
    <property type="molecule type" value="Genomic_DNA"/>
</dbReference>
<dbReference type="AlphaFoldDB" id="A0AAD8S4N0"/>
<evidence type="ECO:0000313" key="3">
    <source>
        <dbReference type="Proteomes" id="UP001231189"/>
    </source>
</evidence>
<gene>
    <name evidence="2" type="ORF">QYE76_062905</name>
</gene>
<accession>A0AAD8S4N0</accession>
<comment type="caution">
    <text evidence="2">The sequence shown here is derived from an EMBL/GenBank/DDBJ whole genome shotgun (WGS) entry which is preliminary data.</text>
</comment>
<reference evidence="2" key="1">
    <citation type="submission" date="2023-07" db="EMBL/GenBank/DDBJ databases">
        <title>A chromosome-level genome assembly of Lolium multiflorum.</title>
        <authorList>
            <person name="Chen Y."/>
            <person name="Copetti D."/>
            <person name="Kolliker R."/>
            <person name="Studer B."/>
        </authorList>
    </citation>
    <scope>NUCLEOTIDE SEQUENCE</scope>
    <source>
        <strain evidence="2">02402/16</strain>
        <tissue evidence="2">Leaf</tissue>
    </source>
</reference>
<dbReference type="GO" id="GO:0003676">
    <property type="term" value="F:nucleic acid binding"/>
    <property type="evidence" value="ECO:0007669"/>
    <property type="project" value="InterPro"/>
</dbReference>
<protein>
    <recommendedName>
        <fullName evidence="1">RNase H type-1 domain-containing protein</fullName>
    </recommendedName>
</protein>